<keyword evidence="2" id="KW-1133">Transmembrane helix</keyword>
<dbReference type="Pfam" id="PF12508">
    <property type="entry name" value="Transposon_TraM"/>
    <property type="match status" value="1"/>
</dbReference>
<comment type="caution">
    <text evidence="4">The sequence shown here is derived from an EMBL/GenBank/DDBJ whole genome shotgun (WGS) entry which is preliminary data.</text>
</comment>
<evidence type="ECO:0000256" key="2">
    <source>
        <dbReference type="SAM" id="Phobius"/>
    </source>
</evidence>
<feature type="compositionally biased region" description="Basic and acidic residues" evidence="1">
    <location>
        <begin position="15"/>
        <end position="25"/>
    </location>
</feature>
<protein>
    <submittedName>
        <fullName evidence="4">Conjugal transfer protein TraM</fullName>
    </submittedName>
</protein>
<feature type="region of interest" description="Disordered" evidence="1">
    <location>
        <begin position="197"/>
        <end position="223"/>
    </location>
</feature>
<gene>
    <name evidence="4" type="ORF">HMPREF0647_07345</name>
</gene>
<organism evidence="4 5">
    <name type="scientific">Prevotella bivia DNF00320</name>
    <dbReference type="NCBI Taxonomy" id="1401068"/>
    <lineage>
        <taxon>Bacteria</taxon>
        <taxon>Pseudomonadati</taxon>
        <taxon>Bacteroidota</taxon>
        <taxon>Bacteroidia</taxon>
        <taxon>Bacteroidales</taxon>
        <taxon>Prevotellaceae</taxon>
        <taxon>Prevotella</taxon>
    </lineage>
</organism>
<keyword evidence="2" id="KW-0812">Transmembrane</keyword>
<dbReference type="EMBL" id="JRNQ01000045">
    <property type="protein sequence ID" value="KGF44225.1"/>
    <property type="molecule type" value="Genomic_DNA"/>
</dbReference>
<name>A0A096ABC1_9BACT</name>
<reference evidence="4 5" key="1">
    <citation type="submission" date="2014-07" db="EMBL/GenBank/DDBJ databases">
        <authorList>
            <person name="McCorrison J."/>
            <person name="Sanka R."/>
            <person name="Torralba M."/>
            <person name="Gillis M."/>
            <person name="Haft D.H."/>
            <person name="Methe B."/>
            <person name="Sutton G."/>
            <person name="Nelson K.E."/>
        </authorList>
    </citation>
    <scope>NUCLEOTIDE SEQUENCE [LARGE SCALE GENOMIC DNA]</scope>
    <source>
        <strain evidence="4 5">DNF00320</strain>
    </source>
</reference>
<proteinExistence type="predicted"/>
<dbReference type="AlphaFoldDB" id="A0A096ABC1"/>
<feature type="region of interest" description="Disordered" evidence="1">
    <location>
        <begin position="15"/>
        <end position="58"/>
    </location>
</feature>
<dbReference type="OrthoDB" id="1453786at2"/>
<evidence type="ECO:0000259" key="3">
    <source>
        <dbReference type="Pfam" id="PF12508"/>
    </source>
</evidence>
<feature type="compositionally biased region" description="Low complexity" evidence="1">
    <location>
        <begin position="204"/>
        <end position="218"/>
    </location>
</feature>
<evidence type="ECO:0000313" key="4">
    <source>
        <dbReference type="EMBL" id="KGF44225.1"/>
    </source>
</evidence>
<dbReference type="InterPro" id="IPR055407">
    <property type="entry name" value="TraM_C"/>
</dbReference>
<feature type="region of interest" description="Disordered" evidence="1">
    <location>
        <begin position="237"/>
        <end position="275"/>
    </location>
</feature>
<accession>A0A096ABC1</accession>
<keyword evidence="2" id="KW-0472">Membrane</keyword>
<sequence length="462" mass="51269">MKELIKKFLLKAGLRKEDDPSDAARTEANAEAQGENKEESDEREKTSPKEPPEVKPLSQGKSWWRIDFKQPKYIFPLAILLPILFLGYELIGVFGGQDDTKKGVATDSINASLPTAANDEMGDKMAEMNKRYNEEDAASAVNGIGEDQPQQDSLSNSYQEHELDEIDRQNAINAQRQKDMEALQQRLEQSRKHINAYEGGSYGGASRYGSGSSYGRSSRQTEMDDYAREVEAIQKRSLARQKSLERSMGIGDEDEGGKESKVSQPFNAPNRKPKEKPAIVKKVMEGNADKFNTVSAESMAEVPLIRAMIDKTTKAHEGTRLRFKLLDDVTLKGTKLKKGTYLYGTVTGFGQQRVMASITSILVKDKFIKVGLSVYDNDGMEGFYVPESAFRDLMKDAKANALQSNINFDGEYGGGLSSEAVALQALQNMYQSATSAVSANIRKNKARIKYNTIVYLVNTNAE</sequence>
<evidence type="ECO:0000313" key="5">
    <source>
        <dbReference type="Proteomes" id="UP000029525"/>
    </source>
</evidence>
<feature type="compositionally biased region" description="Basic and acidic residues" evidence="1">
    <location>
        <begin position="34"/>
        <end position="53"/>
    </location>
</feature>
<dbReference type="RefSeq" id="WP_036867414.1">
    <property type="nucleotide sequence ID" value="NZ_JRNQ01000045.1"/>
</dbReference>
<feature type="transmembrane region" description="Helical" evidence="2">
    <location>
        <begin position="73"/>
        <end position="94"/>
    </location>
</feature>
<feature type="domain" description="Conjugative transposon TraM C-terminal" evidence="3">
    <location>
        <begin position="305"/>
        <end position="457"/>
    </location>
</feature>
<dbReference type="Proteomes" id="UP000029525">
    <property type="component" value="Unassembled WGS sequence"/>
</dbReference>
<evidence type="ECO:0000256" key="1">
    <source>
        <dbReference type="SAM" id="MobiDB-lite"/>
    </source>
</evidence>